<proteinExistence type="predicted"/>
<dbReference type="Proteomes" id="UP001630127">
    <property type="component" value="Unassembled WGS sequence"/>
</dbReference>
<evidence type="ECO:0000313" key="3">
    <source>
        <dbReference type="Proteomes" id="UP001630127"/>
    </source>
</evidence>
<evidence type="ECO:0000313" key="2">
    <source>
        <dbReference type="EMBL" id="KAL3510623.1"/>
    </source>
</evidence>
<name>A0ABD2YUL8_9GENT</name>
<keyword evidence="3" id="KW-1185">Reference proteome</keyword>
<protein>
    <submittedName>
        <fullName evidence="2">Uncharacterized protein</fullName>
    </submittedName>
</protein>
<comment type="caution">
    <text evidence="2">The sequence shown here is derived from an EMBL/GenBank/DDBJ whole genome shotgun (WGS) entry which is preliminary data.</text>
</comment>
<dbReference type="AlphaFoldDB" id="A0ABD2YUL8"/>
<feature type="region of interest" description="Disordered" evidence="1">
    <location>
        <begin position="22"/>
        <end position="47"/>
    </location>
</feature>
<accession>A0ABD2YUL8</accession>
<evidence type="ECO:0000256" key="1">
    <source>
        <dbReference type="SAM" id="MobiDB-lite"/>
    </source>
</evidence>
<reference evidence="2 3" key="1">
    <citation type="submission" date="2024-11" db="EMBL/GenBank/DDBJ databases">
        <title>A near-complete genome assembly of Cinchona calisaya.</title>
        <authorList>
            <person name="Lian D.C."/>
            <person name="Zhao X.W."/>
            <person name="Wei L."/>
        </authorList>
    </citation>
    <scope>NUCLEOTIDE SEQUENCE [LARGE SCALE GENOMIC DNA]</scope>
    <source>
        <tissue evidence="2">Nenye</tissue>
    </source>
</reference>
<dbReference type="EMBL" id="JBJUIK010000012">
    <property type="protein sequence ID" value="KAL3510623.1"/>
    <property type="molecule type" value="Genomic_DNA"/>
</dbReference>
<gene>
    <name evidence="2" type="ORF">ACH5RR_030024</name>
</gene>
<sequence length="240" mass="25777">MQGVKNAKNGFDQAKMMNNNVGNGGKKGNHQANQTVGTKGNGNPGGIDQKTMQVLKERKMGNDIKSMMNLAGFHCNNGANNFASILGGNNATTSHQVLPNGFMGSSALAAGFPTIGMTTGHHPSAATAAAAAMTMNMNGSNGYNQQQLQYNNPSMLTNLQNRHAMQQPQMMYNRPPCIPTSTGYYYSSYGPPAALPPYHLNTCMNTTTDPSYYYNNNYDADQSASTHMFNDENTSSCSIM</sequence>
<organism evidence="2 3">
    <name type="scientific">Cinchona calisaya</name>
    <dbReference type="NCBI Taxonomy" id="153742"/>
    <lineage>
        <taxon>Eukaryota</taxon>
        <taxon>Viridiplantae</taxon>
        <taxon>Streptophyta</taxon>
        <taxon>Embryophyta</taxon>
        <taxon>Tracheophyta</taxon>
        <taxon>Spermatophyta</taxon>
        <taxon>Magnoliopsida</taxon>
        <taxon>eudicotyledons</taxon>
        <taxon>Gunneridae</taxon>
        <taxon>Pentapetalae</taxon>
        <taxon>asterids</taxon>
        <taxon>lamiids</taxon>
        <taxon>Gentianales</taxon>
        <taxon>Rubiaceae</taxon>
        <taxon>Cinchonoideae</taxon>
        <taxon>Cinchoneae</taxon>
        <taxon>Cinchona</taxon>
    </lineage>
</organism>